<sequence length="255" mass="27166">MTTALHPAWELTTPDLQGKTVVVIGGSGGVGEGVVRTLLDDGATVIATGRDRGRLDDLRRNVVDAETDQRLHTEFLDASAPDLDAQIEALATTYGTFDGVVVAVASWGNQGRRPALSLNDDEWQHLLDANLTTVFRLFRGFLPHTAHTGMILQLNGMSADIPFPGAAGVALSAAASKSLTRTIAAELDGRGPRFYQVILGVVRTRARQRAGVDDPTWLDGEEVGAHVAALVVGTSPLTDTTVHYLTDKRVGPETH</sequence>
<dbReference type="GO" id="GO:0016491">
    <property type="term" value="F:oxidoreductase activity"/>
    <property type="evidence" value="ECO:0007669"/>
    <property type="project" value="UniProtKB-KW"/>
</dbReference>
<dbReference type="PANTHER" id="PTHR43477">
    <property type="entry name" value="DIHYDROANTICAPSIN 7-DEHYDROGENASE"/>
    <property type="match status" value="1"/>
</dbReference>
<dbReference type="PANTHER" id="PTHR43477:SF1">
    <property type="entry name" value="DIHYDROANTICAPSIN 7-DEHYDROGENASE"/>
    <property type="match status" value="1"/>
</dbReference>
<proteinExistence type="inferred from homology"/>
<evidence type="ECO:0000256" key="1">
    <source>
        <dbReference type="ARBA" id="ARBA00006484"/>
    </source>
</evidence>
<dbReference type="InterPro" id="IPR002347">
    <property type="entry name" value="SDR_fam"/>
</dbReference>
<dbReference type="eggNOG" id="COG4221">
    <property type="taxonomic scope" value="Bacteria"/>
</dbReference>
<reference evidence="3 4" key="1">
    <citation type="submission" date="2012-02" db="EMBL/GenBank/DDBJ databases">
        <title>Whole genome shotgun sequence of Gordonia sputi NBRC 100414.</title>
        <authorList>
            <person name="Yoshida I."/>
            <person name="Hosoyama A."/>
            <person name="Tsuchikane K."/>
            <person name="Katsumata H."/>
            <person name="Yamazaki S."/>
            <person name="Fujita N."/>
        </authorList>
    </citation>
    <scope>NUCLEOTIDE SEQUENCE [LARGE SCALE GENOMIC DNA]</scope>
    <source>
        <strain evidence="3 4">NBRC 100414</strain>
    </source>
</reference>
<evidence type="ECO:0000313" key="3">
    <source>
        <dbReference type="EMBL" id="GAB38089.1"/>
    </source>
</evidence>
<evidence type="ECO:0000313" key="4">
    <source>
        <dbReference type="Proteomes" id="UP000005845"/>
    </source>
</evidence>
<dbReference type="InterPro" id="IPR036291">
    <property type="entry name" value="NAD(P)-bd_dom_sf"/>
</dbReference>
<organism evidence="3 4">
    <name type="scientific">Gordonia sputi NBRC 100414</name>
    <dbReference type="NCBI Taxonomy" id="1089453"/>
    <lineage>
        <taxon>Bacteria</taxon>
        <taxon>Bacillati</taxon>
        <taxon>Actinomycetota</taxon>
        <taxon>Actinomycetes</taxon>
        <taxon>Mycobacteriales</taxon>
        <taxon>Gordoniaceae</taxon>
        <taxon>Gordonia</taxon>
    </lineage>
</organism>
<dbReference type="InterPro" id="IPR051122">
    <property type="entry name" value="SDR_DHRS6-like"/>
</dbReference>
<dbReference type="Gene3D" id="3.40.50.720">
    <property type="entry name" value="NAD(P)-binding Rossmann-like Domain"/>
    <property type="match status" value="1"/>
</dbReference>
<comment type="similarity">
    <text evidence="1">Belongs to the short-chain dehydrogenases/reductases (SDR) family.</text>
</comment>
<gene>
    <name evidence="3" type="ORF">GOSPT_025_01230</name>
</gene>
<comment type="caution">
    <text evidence="3">The sequence shown here is derived from an EMBL/GenBank/DDBJ whole genome shotgun (WGS) entry which is preliminary data.</text>
</comment>
<name>H5TX81_9ACTN</name>
<dbReference type="SUPFAM" id="SSF51735">
    <property type="entry name" value="NAD(P)-binding Rossmann-fold domains"/>
    <property type="match status" value="1"/>
</dbReference>
<dbReference type="RefSeq" id="WP_005203439.1">
    <property type="nucleotide sequence ID" value="NZ_BAFC01000025.1"/>
</dbReference>
<keyword evidence="2" id="KW-0560">Oxidoreductase</keyword>
<keyword evidence="4" id="KW-1185">Reference proteome</keyword>
<evidence type="ECO:0000256" key="2">
    <source>
        <dbReference type="ARBA" id="ARBA00023002"/>
    </source>
</evidence>
<accession>H5TX81</accession>
<dbReference type="Pfam" id="PF00106">
    <property type="entry name" value="adh_short"/>
    <property type="match status" value="1"/>
</dbReference>
<dbReference type="EMBL" id="BAFC01000025">
    <property type="protein sequence ID" value="GAB38089.1"/>
    <property type="molecule type" value="Genomic_DNA"/>
</dbReference>
<protein>
    <submittedName>
        <fullName evidence="3">Putative oxidoreductase</fullName>
    </submittedName>
</protein>
<dbReference type="AlphaFoldDB" id="H5TX81"/>
<dbReference type="Proteomes" id="UP000005845">
    <property type="component" value="Unassembled WGS sequence"/>
</dbReference>